<feature type="transmembrane region" description="Helical" evidence="5">
    <location>
        <begin position="383"/>
        <end position="403"/>
    </location>
</feature>
<dbReference type="GO" id="GO:0016020">
    <property type="term" value="C:membrane"/>
    <property type="evidence" value="ECO:0007669"/>
    <property type="project" value="UniProtKB-SubCell"/>
</dbReference>
<dbReference type="InterPro" id="IPR025423">
    <property type="entry name" value="TMEM205-like"/>
</dbReference>
<keyword evidence="6" id="KW-0732">Signal</keyword>
<gene>
    <name evidence="8" type="ORF">RND81_01G211800</name>
</gene>
<comment type="caution">
    <text evidence="8">The sequence shown here is derived from an EMBL/GenBank/DDBJ whole genome shotgun (WGS) entry which is preliminary data.</text>
</comment>
<protein>
    <recommendedName>
        <fullName evidence="7">TMEM205-like domain-containing protein</fullName>
    </recommendedName>
</protein>
<evidence type="ECO:0000256" key="3">
    <source>
        <dbReference type="ARBA" id="ARBA00022989"/>
    </source>
</evidence>
<evidence type="ECO:0000313" key="8">
    <source>
        <dbReference type="EMBL" id="KAK9758164.1"/>
    </source>
</evidence>
<evidence type="ECO:0000256" key="2">
    <source>
        <dbReference type="ARBA" id="ARBA00022692"/>
    </source>
</evidence>
<keyword evidence="4 5" id="KW-0472">Membrane</keyword>
<comment type="subcellular location">
    <subcellularLocation>
        <location evidence="1">Membrane</location>
    </subcellularLocation>
</comment>
<evidence type="ECO:0000256" key="5">
    <source>
        <dbReference type="SAM" id="Phobius"/>
    </source>
</evidence>
<feature type="chain" id="PRO_5043699370" description="TMEM205-like domain-containing protein" evidence="6">
    <location>
        <begin position="16"/>
        <end position="413"/>
    </location>
</feature>
<reference evidence="8" key="1">
    <citation type="submission" date="2024-03" db="EMBL/GenBank/DDBJ databases">
        <title>WGS assembly of Saponaria officinalis var. Norfolk2.</title>
        <authorList>
            <person name="Jenkins J."/>
            <person name="Shu S."/>
            <person name="Grimwood J."/>
            <person name="Barry K."/>
            <person name="Goodstein D."/>
            <person name="Schmutz J."/>
            <person name="Leebens-Mack J."/>
            <person name="Osbourn A."/>
        </authorList>
    </citation>
    <scope>NUCLEOTIDE SEQUENCE [LARGE SCALE GENOMIC DNA]</scope>
    <source>
        <strain evidence="8">JIC</strain>
    </source>
</reference>
<feature type="transmembrane region" description="Helical" evidence="5">
    <location>
        <begin position="203"/>
        <end position="224"/>
    </location>
</feature>
<keyword evidence="2 5" id="KW-0812">Transmembrane</keyword>
<dbReference type="PANTHER" id="PTHR47652">
    <property type="entry name" value="MITOCHONDRIAL IMPORT INNER MEMBRANE TRANSLOCASE SUBUNIT TIM44"/>
    <property type="match status" value="1"/>
</dbReference>
<dbReference type="EMBL" id="JBDFQZ010000001">
    <property type="protein sequence ID" value="KAK9758164.1"/>
    <property type="molecule type" value="Genomic_DNA"/>
</dbReference>
<dbReference type="AlphaFoldDB" id="A0AAW1NH13"/>
<organism evidence="8 9">
    <name type="scientific">Saponaria officinalis</name>
    <name type="common">Common soapwort</name>
    <name type="synonym">Lychnis saponaria</name>
    <dbReference type="NCBI Taxonomy" id="3572"/>
    <lineage>
        <taxon>Eukaryota</taxon>
        <taxon>Viridiplantae</taxon>
        <taxon>Streptophyta</taxon>
        <taxon>Embryophyta</taxon>
        <taxon>Tracheophyta</taxon>
        <taxon>Spermatophyta</taxon>
        <taxon>Magnoliopsida</taxon>
        <taxon>eudicotyledons</taxon>
        <taxon>Gunneridae</taxon>
        <taxon>Pentapetalae</taxon>
        <taxon>Caryophyllales</taxon>
        <taxon>Caryophyllaceae</taxon>
        <taxon>Caryophylleae</taxon>
        <taxon>Saponaria</taxon>
    </lineage>
</organism>
<keyword evidence="3 5" id="KW-1133">Transmembrane helix</keyword>
<evidence type="ECO:0000256" key="4">
    <source>
        <dbReference type="ARBA" id="ARBA00023136"/>
    </source>
</evidence>
<evidence type="ECO:0000313" key="9">
    <source>
        <dbReference type="Proteomes" id="UP001443914"/>
    </source>
</evidence>
<feature type="transmembrane region" description="Helical" evidence="5">
    <location>
        <begin position="244"/>
        <end position="262"/>
    </location>
</feature>
<evidence type="ECO:0000256" key="1">
    <source>
        <dbReference type="ARBA" id="ARBA00004370"/>
    </source>
</evidence>
<feature type="domain" description="TMEM205-like" evidence="7">
    <location>
        <begin position="205"/>
        <end position="306"/>
    </location>
</feature>
<evidence type="ECO:0000256" key="6">
    <source>
        <dbReference type="SAM" id="SignalP"/>
    </source>
</evidence>
<proteinExistence type="predicted"/>
<feature type="signal peptide" evidence="6">
    <location>
        <begin position="1"/>
        <end position="15"/>
    </location>
</feature>
<keyword evidence="9" id="KW-1185">Reference proteome</keyword>
<dbReference type="Pfam" id="PF13664">
    <property type="entry name" value="DUF4149"/>
    <property type="match status" value="1"/>
</dbReference>
<dbReference type="Gene3D" id="1.20.120.20">
    <property type="entry name" value="Apolipoprotein"/>
    <property type="match status" value="1"/>
</dbReference>
<sequence length="413" mass="44497">MMNLIAISLIATTFAVSGLFSPNPVTNPKGDQVIVKDGHRAVVVEYADDVSGDGNTKVLISPPRHSKVGPTKEPDLPAAGVGEEALSRATASVAEDVKEKAKEAMHGGPRELICDAYGKCKHKVAGVLGRAKDAAVEAEETVKEKIVETGEKVRDKTEDIVSETKEKVKEKGKEGKREISDIGRRGKELAVHIFEPVGNIMNLMGFGIAYGMGVWVTFVMSYVLGRVLGREQFGVVQSKVYPTYFKGMVGSIGLCLLGHLLGHRGMLFKNKAEILQGYNLMSCLVSVLGNLLFLEPRATKVMFERMKLEKEEGRGIDTRGAPAKVIDTVVTEPTTTAAAPTTTTTATTAAARTTTVAGTQPARPDQEAVKSKLGKLDERLKKLNSYSSLLNIMTLAGLTWHLVYLSQRLGATT</sequence>
<accession>A0AAW1NH13</accession>
<dbReference type="Proteomes" id="UP001443914">
    <property type="component" value="Unassembled WGS sequence"/>
</dbReference>
<dbReference type="PANTHER" id="PTHR47652:SF3">
    <property type="entry name" value="MITOCHONDRIAL IMPORT INNER MEMBRANE TRANSLOCASE SUBUNIT TIM44"/>
    <property type="match status" value="1"/>
</dbReference>
<evidence type="ECO:0000259" key="7">
    <source>
        <dbReference type="Pfam" id="PF13664"/>
    </source>
</evidence>
<feature type="transmembrane region" description="Helical" evidence="5">
    <location>
        <begin position="274"/>
        <end position="294"/>
    </location>
</feature>
<name>A0AAW1NH13_SAPOF</name>